<dbReference type="Proteomes" id="UP000322110">
    <property type="component" value="Unassembled WGS sequence"/>
</dbReference>
<dbReference type="InterPro" id="IPR009683">
    <property type="entry name" value="Extensin-like_C"/>
</dbReference>
<feature type="domain" description="Extensin-like C-terminal" evidence="1">
    <location>
        <begin position="61"/>
        <end position="231"/>
    </location>
</feature>
<keyword evidence="3" id="KW-1185">Reference proteome</keyword>
<reference evidence="2 3" key="1">
    <citation type="journal article" date="2015" name="Int. J. Syst. Evol. Microbiol.">
        <title>Roseomonas oryzae sp. nov., isolated from paddy rhizosphere soil.</title>
        <authorList>
            <person name="Ramaprasad E.V."/>
            <person name="Sasikala Ch."/>
            <person name="Ramana Ch.V."/>
        </authorList>
    </citation>
    <scope>NUCLEOTIDE SEQUENCE [LARGE SCALE GENOMIC DNA]</scope>
    <source>
        <strain evidence="2 3">KCTC 42542</strain>
    </source>
</reference>
<gene>
    <name evidence="2" type="ORF">F0Q34_13130</name>
</gene>
<evidence type="ECO:0000259" key="1">
    <source>
        <dbReference type="Pfam" id="PF06904"/>
    </source>
</evidence>
<name>A0A5B2TF57_9PROT</name>
<dbReference type="EMBL" id="VUKA01000006">
    <property type="protein sequence ID" value="KAA2212655.1"/>
    <property type="molecule type" value="Genomic_DNA"/>
</dbReference>
<proteinExistence type="predicted"/>
<sequence>MLRRTMLVLLLLAPVALAGAYWSGAWRPPPRWDPAAPLELHAEPNILTGWKLARMALQPETCLAAFAVSGRAVEPLPDRPSEVGCPLENVVRLDGEGIAFRPSRPVVTCPLAAAWALFERHALQPAAARHFNSRVVAVRHLGSYACRNVYHRSAGRRSEHATANALDVTGFVLANGREIRLPRDWDRAEAGAFLRELRDGGCRFFKAVLGPDYNAAHRDHFHFDRGRWGRCS</sequence>
<comment type="caution">
    <text evidence="2">The sequence shown here is derived from an EMBL/GenBank/DDBJ whole genome shotgun (WGS) entry which is preliminary data.</text>
</comment>
<dbReference type="AlphaFoldDB" id="A0A5B2TF57"/>
<evidence type="ECO:0000313" key="3">
    <source>
        <dbReference type="Proteomes" id="UP000322110"/>
    </source>
</evidence>
<protein>
    <submittedName>
        <fullName evidence="2">Extensin family protein</fullName>
    </submittedName>
</protein>
<evidence type="ECO:0000313" key="2">
    <source>
        <dbReference type="EMBL" id="KAA2212655.1"/>
    </source>
</evidence>
<dbReference type="OrthoDB" id="9809788at2"/>
<dbReference type="Pfam" id="PF06904">
    <property type="entry name" value="Extensin-like_C"/>
    <property type="match status" value="1"/>
</dbReference>
<organism evidence="2 3">
    <name type="scientific">Teichococcus oryzae</name>
    <dbReference type="NCBI Taxonomy" id="1608942"/>
    <lineage>
        <taxon>Bacteria</taxon>
        <taxon>Pseudomonadati</taxon>
        <taxon>Pseudomonadota</taxon>
        <taxon>Alphaproteobacteria</taxon>
        <taxon>Acetobacterales</taxon>
        <taxon>Roseomonadaceae</taxon>
        <taxon>Roseomonas</taxon>
    </lineage>
</organism>
<accession>A0A5B2TF57</accession>